<organism evidence="7 8">
    <name type="scientific">Amphibalanus amphitrite</name>
    <name type="common">Striped barnacle</name>
    <name type="synonym">Balanus amphitrite</name>
    <dbReference type="NCBI Taxonomy" id="1232801"/>
    <lineage>
        <taxon>Eukaryota</taxon>
        <taxon>Metazoa</taxon>
        <taxon>Ecdysozoa</taxon>
        <taxon>Arthropoda</taxon>
        <taxon>Crustacea</taxon>
        <taxon>Multicrustacea</taxon>
        <taxon>Cirripedia</taxon>
        <taxon>Thoracica</taxon>
        <taxon>Thoracicalcarea</taxon>
        <taxon>Balanomorpha</taxon>
        <taxon>Balanoidea</taxon>
        <taxon>Balanidae</taxon>
        <taxon>Amphibalaninae</taxon>
        <taxon>Amphibalanus</taxon>
    </lineage>
</organism>
<keyword evidence="4 6" id="KW-1133">Transmembrane helix</keyword>
<evidence type="ECO:0008006" key="9">
    <source>
        <dbReference type="Google" id="ProtNLM"/>
    </source>
</evidence>
<comment type="subcellular location">
    <subcellularLocation>
        <location evidence="1">Membrane</location>
        <topology evidence="1">Multi-pass membrane protein</topology>
    </subcellularLocation>
</comment>
<dbReference type="OrthoDB" id="410267at2759"/>
<evidence type="ECO:0000313" key="8">
    <source>
        <dbReference type="Proteomes" id="UP000440578"/>
    </source>
</evidence>
<evidence type="ECO:0000256" key="2">
    <source>
        <dbReference type="ARBA" id="ARBA00022448"/>
    </source>
</evidence>
<keyword evidence="5 6" id="KW-0472">Membrane</keyword>
<feature type="transmembrane region" description="Helical" evidence="6">
    <location>
        <begin position="26"/>
        <end position="45"/>
    </location>
</feature>
<evidence type="ECO:0000256" key="6">
    <source>
        <dbReference type="SAM" id="Phobius"/>
    </source>
</evidence>
<dbReference type="AlphaFoldDB" id="A0A6A4W306"/>
<dbReference type="Proteomes" id="UP000440578">
    <property type="component" value="Unassembled WGS sequence"/>
</dbReference>
<evidence type="ECO:0000256" key="5">
    <source>
        <dbReference type="ARBA" id="ARBA00023136"/>
    </source>
</evidence>
<evidence type="ECO:0000256" key="4">
    <source>
        <dbReference type="ARBA" id="ARBA00022989"/>
    </source>
</evidence>
<evidence type="ECO:0000256" key="1">
    <source>
        <dbReference type="ARBA" id="ARBA00004141"/>
    </source>
</evidence>
<sequence>MNAYGMGTVNSFWKAFGQTFIKDDHFLAMVGIGSSVFNMLGRMVWGLVCDAWGYKPTMVAITGLLGALLFTFPST</sequence>
<accession>A0A6A4W306</accession>
<dbReference type="GO" id="GO:0016020">
    <property type="term" value="C:membrane"/>
    <property type="evidence" value="ECO:0007669"/>
    <property type="project" value="UniProtKB-SubCell"/>
</dbReference>
<dbReference type="PANTHER" id="PTHR43385:SF1">
    <property type="entry name" value="RIBOFLAVIN TRANSPORTER RIBJ"/>
    <property type="match status" value="1"/>
</dbReference>
<keyword evidence="2" id="KW-0813">Transport</keyword>
<protein>
    <recommendedName>
        <fullName evidence="9">MFS transporter</fullName>
    </recommendedName>
</protein>
<evidence type="ECO:0000256" key="3">
    <source>
        <dbReference type="ARBA" id="ARBA00022692"/>
    </source>
</evidence>
<comment type="caution">
    <text evidence="7">The sequence shown here is derived from an EMBL/GenBank/DDBJ whole genome shotgun (WGS) entry which is preliminary data.</text>
</comment>
<evidence type="ECO:0000313" key="7">
    <source>
        <dbReference type="EMBL" id="KAF0297412.1"/>
    </source>
</evidence>
<dbReference type="InterPro" id="IPR036259">
    <property type="entry name" value="MFS_trans_sf"/>
</dbReference>
<dbReference type="PANTHER" id="PTHR43385">
    <property type="entry name" value="RIBOFLAVIN TRANSPORTER RIBJ"/>
    <property type="match status" value="1"/>
</dbReference>
<keyword evidence="3 6" id="KW-0812">Transmembrane</keyword>
<name>A0A6A4W306_AMPAM</name>
<dbReference type="EMBL" id="VIIS01001490">
    <property type="protein sequence ID" value="KAF0297412.1"/>
    <property type="molecule type" value="Genomic_DNA"/>
</dbReference>
<dbReference type="SUPFAM" id="SSF103473">
    <property type="entry name" value="MFS general substrate transporter"/>
    <property type="match status" value="1"/>
</dbReference>
<dbReference type="Gene3D" id="1.20.1250.20">
    <property type="entry name" value="MFS general substrate transporter like domains"/>
    <property type="match status" value="1"/>
</dbReference>
<gene>
    <name evidence="7" type="ORF">FJT64_005114</name>
</gene>
<proteinExistence type="predicted"/>
<keyword evidence="8" id="KW-1185">Reference proteome</keyword>
<dbReference type="InterPro" id="IPR052983">
    <property type="entry name" value="MFS_Riboflavin_Transporter"/>
</dbReference>
<reference evidence="7 8" key="1">
    <citation type="submission" date="2019-07" db="EMBL/GenBank/DDBJ databases">
        <title>Draft genome assembly of a fouling barnacle, Amphibalanus amphitrite (Darwin, 1854): The first reference genome for Thecostraca.</title>
        <authorList>
            <person name="Kim W."/>
        </authorList>
    </citation>
    <scope>NUCLEOTIDE SEQUENCE [LARGE SCALE GENOMIC DNA]</scope>
    <source>
        <strain evidence="7">SNU_AA5</strain>
        <tissue evidence="7">Soma without cirri and trophi</tissue>
    </source>
</reference>
<feature type="transmembrane region" description="Helical" evidence="6">
    <location>
        <begin position="51"/>
        <end position="72"/>
    </location>
</feature>